<feature type="transmembrane region" description="Helical" evidence="1">
    <location>
        <begin position="45"/>
        <end position="64"/>
    </location>
</feature>
<keyword evidence="1" id="KW-1133">Transmembrane helix</keyword>
<keyword evidence="3" id="KW-1185">Reference proteome</keyword>
<feature type="transmembrane region" description="Helical" evidence="1">
    <location>
        <begin position="218"/>
        <end position="238"/>
    </location>
</feature>
<feature type="transmembrane region" description="Helical" evidence="1">
    <location>
        <begin position="183"/>
        <end position="206"/>
    </location>
</feature>
<evidence type="ECO:0000313" key="3">
    <source>
        <dbReference type="Proteomes" id="UP001143362"/>
    </source>
</evidence>
<sequence>MTRPIWPLYLVLPFKYGRLVTALVIFVVAYAFFSRAPTTASGFTTPSLFFSAVLAYIIPVFSLITEHCRQALTELRPQLDISDADFEQLHDEIGGSSLKHTAFFALLGLAGGTAHLILLLQSATDGILPYLQQSPGALIGWIGTLLVWLTITTVMASLIDTAIRFARLGAETCRVDLLNTQPLIGFARVAIISSLAIIGAQALFSLMSIDSSISMKSALPGLIGMGIPLLALFAVPIWPVHKRLSATKTHALAQLNQRIEQCRDGATLGDESVAVMTQINQLLMLRREVLLAPVWPFDAGAITRLVLYIIIVPLTWAGAALIEMLLENVV</sequence>
<feature type="transmembrane region" description="Helical" evidence="1">
    <location>
        <begin position="102"/>
        <end position="120"/>
    </location>
</feature>
<protein>
    <submittedName>
        <fullName evidence="2">Uncharacterized protein</fullName>
    </submittedName>
</protein>
<keyword evidence="1" id="KW-0812">Transmembrane</keyword>
<accession>A0ABT3TF41</accession>
<organism evidence="2 3">
    <name type="scientific">Candidatus Litorirhabdus singularis</name>
    <dbReference type="NCBI Taxonomy" id="2518993"/>
    <lineage>
        <taxon>Bacteria</taxon>
        <taxon>Pseudomonadati</taxon>
        <taxon>Pseudomonadota</taxon>
        <taxon>Gammaproteobacteria</taxon>
        <taxon>Cellvibrionales</taxon>
        <taxon>Halieaceae</taxon>
        <taxon>Candidatus Litorirhabdus</taxon>
    </lineage>
</organism>
<name>A0ABT3TF41_9GAMM</name>
<reference evidence="2" key="1">
    <citation type="submission" date="2019-02" db="EMBL/GenBank/DDBJ databases">
        <authorList>
            <person name="Li S.-H."/>
        </authorList>
    </citation>
    <scope>NUCLEOTIDE SEQUENCE</scope>
    <source>
        <strain evidence="2">IMCC14734</strain>
    </source>
</reference>
<dbReference type="EMBL" id="SHNN01000001">
    <property type="protein sequence ID" value="MCX2980435.1"/>
    <property type="molecule type" value="Genomic_DNA"/>
</dbReference>
<evidence type="ECO:0000256" key="1">
    <source>
        <dbReference type="SAM" id="Phobius"/>
    </source>
</evidence>
<dbReference type="RefSeq" id="WP_279244412.1">
    <property type="nucleotide sequence ID" value="NZ_SHNN01000001.1"/>
</dbReference>
<feature type="transmembrane region" description="Helical" evidence="1">
    <location>
        <begin position="305"/>
        <end position="326"/>
    </location>
</feature>
<dbReference type="Proteomes" id="UP001143362">
    <property type="component" value="Unassembled WGS sequence"/>
</dbReference>
<feature type="transmembrane region" description="Helical" evidence="1">
    <location>
        <begin position="16"/>
        <end position="33"/>
    </location>
</feature>
<keyword evidence="1" id="KW-0472">Membrane</keyword>
<evidence type="ECO:0000313" key="2">
    <source>
        <dbReference type="EMBL" id="MCX2980435.1"/>
    </source>
</evidence>
<comment type="caution">
    <text evidence="2">The sequence shown here is derived from an EMBL/GenBank/DDBJ whole genome shotgun (WGS) entry which is preliminary data.</text>
</comment>
<feature type="transmembrane region" description="Helical" evidence="1">
    <location>
        <begin position="141"/>
        <end position="163"/>
    </location>
</feature>
<gene>
    <name evidence="2" type="ORF">EYC98_06055</name>
</gene>
<proteinExistence type="predicted"/>